<dbReference type="PANTHER" id="PTHR45495:SF1">
    <property type="entry name" value="DNAJ PROTEIN JJJ1 HOMOLOG"/>
    <property type="match status" value="1"/>
</dbReference>
<dbReference type="Pfam" id="PF00226">
    <property type="entry name" value="DnaJ"/>
    <property type="match status" value="1"/>
</dbReference>
<evidence type="ECO:0000313" key="3">
    <source>
        <dbReference type="Proteomes" id="UP001188597"/>
    </source>
</evidence>
<dbReference type="AlphaFoldDB" id="A0AA88V9Z5"/>
<dbReference type="PANTHER" id="PTHR45495">
    <property type="entry name" value="DNAJ PROTEIN JJJ1 HOMOLOG"/>
    <property type="match status" value="1"/>
</dbReference>
<dbReference type="PROSITE" id="PS50076">
    <property type="entry name" value="DNAJ_2"/>
    <property type="match status" value="1"/>
</dbReference>
<dbReference type="Proteomes" id="UP001188597">
    <property type="component" value="Unassembled WGS sequence"/>
</dbReference>
<protein>
    <recommendedName>
        <fullName evidence="1">J domain-containing protein</fullName>
    </recommendedName>
</protein>
<dbReference type="SMART" id="SM00271">
    <property type="entry name" value="DnaJ"/>
    <property type="match status" value="1"/>
</dbReference>
<dbReference type="PRINTS" id="PR00625">
    <property type="entry name" value="JDOMAIN"/>
</dbReference>
<evidence type="ECO:0000313" key="2">
    <source>
        <dbReference type="EMBL" id="KAK3003200.1"/>
    </source>
</evidence>
<evidence type="ECO:0000259" key="1">
    <source>
        <dbReference type="PROSITE" id="PS50076"/>
    </source>
</evidence>
<feature type="domain" description="J" evidence="1">
    <location>
        <begin position="77"/>
        <end position="163"/>
    </location>
</feature>
<sequence>MALRQYEYLKRWKMICRNVRDWHFNGLDKHFNGTKAKFFVFKVSKLPLAVGLHRMTGPKSQELSLRAEGFPKLLKEDLGEAGAIVRHVKRCTLCRDCTADEIHSAYRWLALQRHPDKLAQFGVSPVEATVAFQELAAAYEVFSDPHECACYSDTCKGYYKVYSDVFKKIYRNEISFAKKLGLGLGLVKEAPEERSSPAAFFVDDEQEWEEPIWSKTQIEIGKICAVQED</sequence>
<dbReference type="InterPro" id="IPR001623">
    <property type="entry name" value="DnaJ_domain"/>
</dbReference>
<keyword evidence="3" id="KW-1185">Reference proteome</keyword>
<gene>
    <name evidence="2" type="ORF">RJ639_018573</name>
</gene>
<dbReference type="CDD" id="cd06257">
    <property type="entry name" value="DnaJ"/>
    <property type="match status" value="1"/>
</dbReference>
<dbReference type="InterPro" id="IPR044648">
    <property type="entry name" value="JJJ1_plant"/>
</dbReference>
<dbReference type="InterPro" id="IPR036869">
    <property type="entry name" value="J_dom_sf"/>
</dbReference>
<reference evidence="2" key="1">
    <citation type="submission" date="2022-12" db="EMBL/GenBank/DDBJ databases">
        <title>Draft genome assemblies for two species of Escallonia (Escalloniales).</title>
        <authorList>
            <person name="Chanderbali A."/>
            <person name="Dervinis C."/>
            <person name="Anghel I."/>
            <person name="Soltis D."/>
            <person name="Soltis P."/>
            <person name="Zapata F."/>
        </authorList>
    </citation>
    <scope>NUCLEOTIDE SEQUENCE</scope>
    <source>
        <strain evidence="2">UCBG64.0493</strain>
        <tissue evidence="2">Leaf</tissue>
    </source>
</reference>
<dbReference type="Gene3D" id="1.10.287.110">
    <property type="entry name" value="DnaJ domain"/>
    <property type="match status" value="1"/>
</dbReference>
<organism evidence="2 3">
    <name type="scientific">Escallonia herrerae</name>
    <dbReference type="NCBI Taxonomy" id="1293975"/>
    <lineage>
        <taxon>Eukaryota</taxon>
        <taxon>Viridiplantae</taxon>
        <taxon>Streptophyta</taxon>
        <taxon>Embryophyta</taxon>
        <taxon>Tracheophyta</taxon>
        <taxon>Spermatophyta</taxon>
        <taxon>Magnoliopsida</taxon>
        <taxon>eudicotyledons</taxon>
        <taxon>Gunneridae</taxon>
        <taxon>Pentapetalae</taxon>
        <taxon>asterids</taxon>
        <taxon>campanulids</taxon>
        <taxon>Escalloniales</taxon>
        <taxon>Escalloniaceae</taxon>
        <taxon>Escallonia</taxon>
    </lineage>
</organism>
<comment type="caution">
    <text evidence="2">The sequence shown here is derived from an EMBL/GenBank/DDBJ whole genome shotgun (WGS) entry which is preliminary data.</text>
</comment>
<dbReference type="EMBL" id="JAVXUP010002455">
    <property type="protein sequence ID" value="KAK3003200.1"/>
    <property type="molecule type" value="Genomic_DNA"/>
</dbReference>
<name>A0AA88V9Z5_9ASTE</name>
<accession>A0AA88V9Z5</accession>
<dbReference type="SUPFAM" id="SSF46565">
    <property type="entry name" value="Chaperone J-domain"/>
    <property type="match status" value="1"/>
</dbReference>
<proteinExistence type="predicted"/>